<dbReference type="InterPro" id="IPR029033">
    <property type="entry name" value="His_PPase_superfam"/>
</dbReference>
<sequence length="296" mass="32149">MLLYLVRQGKTSLTSNNCNLVQGTIDAPLSPGGYTQAQKLAEHLRLVPFTEAWTSPLAAAQETAKVILSRQPSGKAQLHVDDRLGSRCMEITESKHWGEVNSDLEAHKAEDGDTVKARLHEWLTELLDTHTPSVSTPQSPTSPFPPLSPLSSTLPRSSASSTGNFTPSDLIRALPRPGFPRRPSSRSSSGATGLGGGSGSGVILVLTHQECLEKLFEMLNVDESVDEGDESEGKVKKVSLSMYVSEGIDMENSSLGNTSVAILRVWWERLESDEEMGSVLEARGRLEAWGMRDHLD</sequence>
<accession>A0ABZ2B4P0</accession>
<dbReference type="Proteomes" id="UP001432216">
    <property type="component" value="Chromosome 8"/>
</dbReference>
<dbReference type="GeneID" id="89991811"/>
<dbReference type="CDD" id="cd07067">
    <property type="entry name" value="HP_PGM_like"/>
    <property type="match status" value="1"/>
</dbReference>
<feature type="compositionally biased region" description="Low complexity" evidence="2">
    <location>
        <begin position="181"/>
        <end position="191"/>
    </location>
</feature>
<dbReference type="PANTHER" id="PTHR46517:SF1">
    <property type="entry name" value="FRUCTOSE-2,6-BISPHOSPHATASE TIGAR"/>
    <property type="match status" value="1"/>
</dbReference>
<dbReference type="Gene3D" id="3.40.50.1240">
    <property type="entry name" value="Phosphoglycerate mutase-like"/>
    <property type="match status" value="1"/>
</dbReference>
<dbReference type="Pfam" id="PF00300">
    <property type="entry name" value="His_Phos_1"/>
    <property type="match status" value="1"/>
</dbReference>
<keyword evidence="1" id="KW-0378">Hydrolase</keyword>
<feature type="region of interest" description="Disordered" evidence="2">
    <location>
        <begin position="130"/>
        <end position="196"/>
    </location>
</feature>
<protein>
    <recommendedName>
        <fullName evidence="5">Phosphoglycerate mutase</fullName>
    </recommendedName>
</protein>
<feature type="compositionally biased region" description="Low complexity" evidence="2">
    <location>
        <begin position="149"/>
        <end position="162"/>
    </location>
</feature>
<evidence type="ECO:0000256" key="2">
    <source>
        <dbReference type="SAM" id="MobiDB-lite"/>
    </source>
</evidence>
<dbReference type="PANTHER" id="PTHR46517">
    <property type="entry name" value="FRUCTOSE-2,6-BISPHOSPHATASE TIGAR"/>
    <property type="match status" value="1"/>
</dbReference>
<name>A0ABZ2B4P0_9TREE</name>
<dbReference type="SUPFAM" id="SSF53254">
    <property type="entry name" value="Phosphoglycerate mutase-like"/>
    <property type="match status" value="1"/>
</dbReference>
<feature type="compositionally biased region" description="Low complexity" evidence="2">
    <location>
        <begin position="130"/>
        <end position="139"/>
    </location>
</feature>
<evidence type="ECO:0000313" key="4">
    <source>
        <dbReference type="Proteomes" id="UP001432216"/>
    </source>
</evidence>
<dbReference type="InterPro" id="IPR013078">
    <property type="entry name" value="His_Pase_superF_clade-1"/>
</dbReference>
<gene>
    <name evidence="3" type="ORF">IAS62_005040</name>
</gene>
<proteinExistence type="predicted"/>
<evidence type="ECO:0000256" key="1">
    <source>
        <dbReference type="ARBA" id="ARBA00022801"/>
    </source>
</evidence>
<dbReference type="EMBL" id="CP143813">
    <property type="protein sequence ID" value="WVO23685.1"/>
    <property type="molecule type" value="Genomic_DNA"/>
</dbReference>
<dbReference type="RefSeq" id="XP_064722924.1">
    <property type="nucleotide sequence ID" value="XM_064866852.1"/>
</dbReference>
<keyword evidence="4" id="KW-1185">Reference proteome</keyword>
<evidence type="ECO:0000313" key="3">
    <source>
        <dbReference type="EMBL" id="WVO23685.1"/>
    </source>
</evidence>
<reference evidence="3 4" key="1">
    <citation type="submission" date="2024-01" db="EMBL/GenBank/DDBJ databases">
        <title>Comparative genomics of Cryptococcus and Kwoniella reveals pathogenesis evolution and contrasting modes of karyotype evolution via chromosome fusion or intercentromeric recombination.</title>
        <authorList>
            <person name="Coelho M.A."/>
            <person name="David-Palma M."/>
            <person name="Shea T."/>
            <person name="Bowers K."/>
            <person name="McGinley-Smith S."/>
            <person name="Mohammad A.W."/>
            <person name="Gnirke A."/>
            <person name="Yurkov A.M."/>
            <person name="Nowrousian M."/>
            <person name="Sun S."/>
            <person name="Cuomo C.A."/>
            <person name="Heitman J."/>
        </authorList>
    </citation>
    <scope>NUCLEOTIDE SEQUENCE [LARGE SCALE GENOMIC DNA]</scope>
    <source>
        <strain evidence="3 4">7685027</strain>
    </source>
</reference>
<organism evidence="3 4">
    <name type="scientific">Cryptococcus decagattii</name>
    <dbReference type="NCBI Taxonomy" id="1859122"/>
    <lineage>
        <taxon>Eukaryota</taxon>
        <taxon>Fungi</taxon>
        <taxon>Dikarya</taxon>
        <taxon>Basidiomycota</taxon>
        <taxon>Agaricomycotina</taxon>
        <taxon>Tremellomycetes</taxon>
        <taxon>Tremellales</taxon>
        <taxon>Cryptococcaceae</taxon>
        <taxon>Cryptococcus</taxon>
        <taxon>Cryptococcus gattii species complex</taxon>
    </lineage>
</organism>
<evidence type="ECO:0008006" key="5">
    <source>
        <dbReference type="Google" id="ProtNLM"/>
    </source>
</evidence>
<dbReference type="InterPro" id="IPR051695">
    <property type="entry name" value="Phosphoglycerate_Mutase"/>
</dbReference>